<protein>
    <submittedName>
        <fullName evidence="1">Uncharacterized protein</fullName>
    </submittedName>
</protein>
<proteinExistence type="predicted"/>
<dbReference type="AlphaFoldDB" id="A0A7J8BSM1"/>
<evidence type="ECO:0000313" key="2">
    <source>
        <dbReference type="Proteomes" id="UP000593571"/>
    </source>
</evidence>
<organism evidence="1 2">
    <name type="scientific">Rousettus aegyptiacus</name>
    <name type="common">Egyptian fruit bat</name>
    <name type="synonym">Pteropus aegyptiacus</name>
    <dbReference type="NCBI Taxonomy" id="9407"/>
    <lineage>
        <taxon>Eukaryota</taxon>
        <taxon>Metazoa</taxon>
        <taxon>Chordata</taxon>
        <taxon>Craniata</taxon>
        <taxon>Vertebrata</taxon>
        <taxon>Euteleostomi</taxon>
        <taxon>Mammalia</taxon>
        <taxon>Eutheria</taxon>
        <taxon>Laurasiatheria</taxon>
        <taxon>Chiroptera</taxon>
        <taxon>Yinpterochiroptera</taxon>
        <taxon>Pteropodoidea</taxon>
        <taxon>Pteropodidae</taxon>
        <taxon>Rousettinae</taxon>
        <taxon>Rousettus</taxon>
    </lineage>
</organism>
<gene>
    <name evidence="1" type="ORF">HJG63_009552</name>
</gene>
<comment type="caution">
    <text evidence="1">The sequence shown here is derived from an EMBL/GenBank/DDBJ whole genome shotgun (WGS) entry which is preliminary data.</text>
</comment>
<name>A0A7J8BSM1_ROUAE</name>
<evidence type="ECO:0000313" key="1">
    <source>
        <dbReference type="EMBL" id="KAF6401451.1"/>
    </source>
</evidence>
<accession>A0A7J8BSM1</accession>
<reference evidence="1 2" key="1">
    <citation type="journal article" date="2020" name="Nature">
        <title>Six reference-quality genomes reveal evolution of bat adaptations.</title>
        <authorList>
            <person name="Jebb D."/>
            <person name="Huang Z."/>
            <person name="Pippel M."/>
            <person name="Hughes G.M."/>
            <person name="Lavrichenko K."/>
            <person name="Devanna P."/>
            <person name="Winkler S."/>
            <person name="Jermiin L.S."/>
            <person name="Skirmuntt E.C."/>
            <person name="Katzourakis A."/>
            <person name="Burkitt-Gray L."/>
            <person name="Ray D.A."/>
            <person name="Sullivan K.A.M."/>
            <person name="Roscito J.G."/>
            <person name="Kirilenko B.M."/>
            <person name="Davalos L.M."/>
            <person name="Corthals A.P."/>
            <person name="Power M.L."/>
            <person name="Jones G."/>
            <person name="Ransome R.D."/>
            <person name="Dechmann D.K.N."/>
            <person name="Locatelli A.G."/>
            <person name="Puechmaille S.J."/>
            <person name="Fedrigo O."/>
            <person name="Jarvis E.D."/>
            <person name="Hiller M."/>
            <person name="Vernes S.C."/>
            <person name="Myers E.W."/>
            <person name="Teeling E.C."/>
        </authorList>
    </citation>
    <scope>NUCLEOTIDE SEQUENCE [LARGE SCALE GENOMIC DNA]</scope>
    <source>
        <strain evidence="1">MRouAeg1</strain>
        <tissue evidence="1">Muscle</tissue>
    </source>
</reference>
<keyword evidence="2" id="KW-1185">Reference proteome</keyword>
<sequence length="141" mass="15863">MARPPCARFVHCVQNSDLCRQPEKLRSCLLHAGLPCLICALSNPMISLLPSNYSLKHCKDAVDQIASRVVCKCTRTCCSALELKVYFEYLQTAGHLRADFLSTFDVRVLKSLLISNFQNKSRYGDPTQASCGQWLTGEDRY</sequence>
<dbReference type="Proteomes" id="UP000593571">
    <property type="component" value="Unassembled WGS sequence"/>
</dbReference>
<dbReference type="EMBL" id="JACASE010000016">
    <property type="protein sequence ID" value="KAF6401451.1"/>
    <property type="molecule type" value="Genomic_DNA"/>
</dbReference>